<organism evidence="2">
    <name type="scientific">Metarhizium acridum (strain CQMa 102)</name>
    <dbReference type="NCBI Taxonomy" id="655827"/>
    <lineage>
        <taxon>Eukaryota</taxon>
        <taxon>Fungi</taxon>
        <taxon>Dikarya</taxon>
        <taxon>Ascomycota</taxon>
        <taxon>Pezizomycotina</taxon>
        <taxon>Sordariomycetes</taxon>
        <taxon>Hypocreomycetidae</taxon>
        <taxon>Hypocreales</taxon>
        <taxon>Clavicipitaceae</taxon>
        <taxon>Metarhizium</taxon>
    </lineage>
</organism>
<dbReference type="AlphaFoldDB" id="E9E4I5"/>
<dbReference type="Proteomes" id="UP000002499">
    <property type="component" value="Unassembled WGS sequence"/>
</dbReference>
<gene>
    <name evidence="1" type="ORF">MAC_04783</name>
</gene>
<reference evidence="1 2" key="1">
    <citation type="journal article" date="2011" name="PLoS Genet.">
        <title>Genome sequencing and comparative transcriptomics of the model entomopathogenic fungi Metarhizium anisopliae and M. acridum.</title>
        <authorList>
            <person name="Gao Q."/>
            <person name="Jin K."/>
            <person name="Ying S.H."/>
            <person name="Zhang Y."/>
            <person name="Xiao G."/>
            <person name="Shang Y."/>
            <person name="Duan Z."/>
            <person name="Hu X."/>
            <person name="Xie X.Q."/>
            <person name="Zhou G."/>
            <person name="Peng G."/>
            <person name="Luo Z."/>
            <person name="Huang W."/>
            <person name="Wang B."/>
            <person name="Fang W."/>
            <person name="Wang S."/>
            <person name="Zhong Y."/>
            <person name="Ma L.J."/>
            <person name="St Leger R.J."/>
            <person name="Zhao G.P."/>
            <person name="Pei Y."/>
            <person name="Feng M.G."/>
            <person name="Xia Y."/>
            <person name="Wang C."/>
        </authorList>
    </citation>
    <scope>NUCLEOTIDE SEQUENCE [LARGE SCALE GENOMIC DNA]</scope>
    <source>
        <strain evidence="1 2">CQMa 102</strain>
    </source>
</reference>
<dbReference type="EMBL" id="GL698502">
    <property type="protein sequence ID" value="EFY89196.1"/>
    <property type="molecule type" value="Genomic_DNA"/>
</dbReference>
<evidence type="ECO:0000313" key="2">
    <source>
        <dbReference type="Proteomes" id="UP000002499"/>
    </source>
</evidence>
<sequence>MRDVHFRVYWTLCRIDVWSSDGMNLQRQMALRKDVPLPMDEETFLNLSPQSPGTVDMIANPDRNNSLLAQMIKLNSILIEANDYMKDITTTQPAPVSKDRVAGLSLKLDNWLAALPNHMHDTAEPTSPFDQGPRPHLSDAAMATPGCDVKYTMVDHITVTASSIHIHTPSFETDEKQICEARDQLEGNFNHLLGLEILGCTGSLLSTTKDLDTSYRMDR</sequence>
<dbReference type="OrthoDB" id="1924787at2759"/>
<dbReference type="HOGENOM" id="CLU_026304_0_0_1"/>
<evidence type="ECO:0000313" key="1">
    <source>
        <dbReference type="EMBL" id="EFY89196.1"/>
    </source>
</evidence>
<name>E9E4I5_METAQ</name>
<keyword evidence="2" id="KW-1185">Reference proteome</keyword>
<dbReference type="eggNOG" id="ENOG502SJWB">
    <property type="taxonomic scope" value="Eukaryota"/>
</dbReference>
<proteinExistence type="predicted"/>
<dbReference type="InParanoid" id="E9E4I5"/>
<accession>E9E4I5</accession>
<dbReference type="CDD" id="cd12148">
    <property type="entry name" value="fungal_TF_MHR"/>
    <property type="match status" value="1"/>
</dbReference>
<protein>
    <recommendedName>
        <fullName evidence="3">Fungal specific transcription factor</fullName>
    </recommendedName>
</protein>
<evidence type="ECO:0008006" key="3">
    <source>
        <dbReference type="Google" id="ProtNLM"/>
    </source>
</evidence>